<evidence type="ECO:0000313" key="2">
    <source>
        <dbReference type="EMBL" id="KAH8996744.1"/>
    </source>
</evidence>
<protein>
    <recommendedName>
        <fullName evidence="1">BTB domain-containing protein</fullName>
    </recommendedName>
</protein>
<dbReference type="CDD" id="cd18186">
    <property type="entry name" value="BTB_POZ_ZBTB_KLHL-like"/>
    <property type="match status" value="1"/>
</dbReference>
<gene>
    <name evidence="2" type="ORF">EDB92DRAFT_1522699</name>
</gene>
<dbReference type="SUPFAM" id="SSF54695">
    <property type="entry name" value="POZ domain"/>
    <property type="match status" value="1"/>
</dbReference>
<dbReference type="PROSITE" id="PS50097">
    <property type="entry name" value="BTB"/>
    <property type="match status" value="1"/>
</dbReference>
<sequence>MHDELPLLFVGLGEAVGPPQPSGDQPRDFGAPFDRGDSDVTIRSCDRVDFQVHKAVLGIASAAFEDMFTAPGPHGQGQVKQVIDLTENSKTLLHLLSVIYPMVPIVPDTVEDALSLLSVSKNCFRAYGIASHYRLEEEALLSAQLTLERPMTFESCGEDLQFISGADLFRLYEYRGECTEVAQDCVDKTTDQGSFRCWSKQGRYPVEELQTVPRWWAGHFLLRIADRPSPKTVTDRLAFKHVIASHRATSRCTSCMQPDDTRTGEILCMAYAAKLSEVIEQVRLDIQA</sequence>
<evidence type="ECO:0000259" key="1">
    <source>
        <dbReference type="PROSITE" id="PS50097"/>
    </source>
</evidence>
<feature type="domain" description="BTB" evidence="1">
    <location>
        <begin position="38"/>
        <end position="108"/>
    </location>
</feature>
<dbReference type="Gene3D" id="3.30.710.10">
    <property type="entry name" value="Potassium Channel Kv1.1, Chain A"/>
    <property type="match status" value="1"/>
</dbReference>
<evidence type="ECO:0000313" key="3">
    <source>
        <dbReference type="Proteomes" id="UP001201163"/>
    </source>
</evidence>
<accession>A0AAD4QAN4</accession>
<dbReference type="InterPro" id="IPR011333">
    <property type="entry name" value="SKP1/BTB/POZ_sf"/>
</dbReference>
<keyword evidence="3" id="KW-1185">Reference proteome</keyword>
<organism evidence="2 3">
    <name type="scientific">Lactarius akahatsu</name>
    <dbReference type="NCBI Taxonomy" id="416441"/>
    <lineage>
        <taxon>Eukaryota</taxon>
        <taxon>Fungi</taxon>
        <taxon>Dikarya</taxon>
        <taxon>Basidiomycota</taxon>
        <taxon>Agaricomycotina</taxon>
        <taxon>Agaricomycetes</taxon>
        <taxon>Russulales</taxon>
        <taxon>Russulaceae</taxon>
        <taxon>Lactarius</taxon>
    </lineage>
</organism>
<dbReference type="InterPro" id="IPR000210">
    <property type="entry name" value="BTB/POZ_dom"/>
</dbReference>
<dbReference type="Pfam" id="PF00651">
    <property type="entry name" value="BTB"/>
    <property type="match status" value="1"/>
</dbReference>
<dbReference type="AlphaFoldDB" id="A0AAD4QAN4"/>
<reference evidence="2" key="1">
    <citation type="submission" date="2022-01" db="EMBL/GenBank/DDBJ databases">
        <title>Comparative genomics reveals a dynamic genome evolution in the ectomycorrhizal milk-cap (Lactarius) mushrooms.</title>
        <authorList>
            <consortium name="DOE Joint Genome Institute"/>
            <person name="Lebreton A."/>
            <person name="Tang N."/>
            <person name="Kuo A."/>
            <person name="LaButti K."/>
            <person name="Drula E."/>
            <person name="Barry K."/>
            <person name="Clum A."/>
            <person name="Lipzen A."/>
            <person name="Mousain D."/>
            <person name="Ng V."/>
            <person name="Wang R."/>
            <person name="Wang X."/>
            <person name="Dai Y."/>
            <person name="Henrissat B."/>
            <person name="Grigoriev I.V."/>
            <person name="Guerin-Laguette A."/>
            <person name="Yu F."/>
            <person name="Martin F.M."/>
        </authorList>
    </citation>
    <scope>NUCLEOTIDE SEQUENCE</scope>
    <source>
        <strain evidence="2">QP</strain>
    </source>
</reference>
<dbReference type="SMART" id="SM00225">
    <property type="entry name" value="BTB"/>
    <property type="match status" value="1"/>
</dbReference>
<name>A0AAD4QAN4_9AGAM</name>
<proteinExistence type="predicted"/>
<dbReference type="Proteomes" id="UP001201163">
    <property type="component" value="Unassembled WGS sequence"/>
</dbReference>
<comment type="caution">
    <text evidence="2">The sequence shown here is derived from an EMBL/GenBank/DDBJ whole genome shotgun (WGS) entry which is preliminary data.</text>
</comment>
<dbReference type="EMBL" id="JAKELL010000008">
    <property type="protein sequence ID" value="KAH8996744.1"/>
    <property type="molecule type" value="Genomic_DNA"/>
</dbReference>